<sequence length="61" mass="7137">MQIEAAGNVIFLKNDRSRIFSDLNKLFELPEVSYEVGQFLSQFWTIHFSLSHVLVVHQPIF</sequence>
<keyword evidence="2" id="KW-1185">Reference proteome</keyword>
<organism evidence="1 2">
    <name type="scientific">Acetobacter pasteurianus NBRC 3278</name>
    <dbReference type="NCBI Taxonomy" id="1226660"/>
    <lineage>
        <taxon>Bacteria</taxon>
        <taxon>Pseudomonadati</taxon>
        <taxon>Pseudomonadota</taxon>
        <taxon>Alphaproteobacteria</taxon>
        <taxon>Acetobacterales</taxon>
        <taxon>Acetobacteraceae</taxon>
        <taxon>Acetobacter</taxon>
    </lineage>
</organism>
<name>A0A401X879_ACEPA</name>
<evidence type="ECO:0000313" key="2">
    <source>
        <dbReference type="Proteomes" id="UP000287385"/>
    </source>
</evidence>
<comment type="caution">
    <text evidence="1">The sequence shown here is derived from an EMBL/GenBank/DDBJ whole genome shotgun (WGS) entry which is preliminary data.</text>
</comment>
<accession>A0A401X879</accession>
<proteinExistence type="predicted"/>
<protein>
    <submittedName>
        <fullName evidence="1">Uncharacterized protein</fullName>
    </submittedName>
</protein>
<gene>
    <name evidence="1" type="ORF">NBRC3278_3099</name>
</gene>
<reference evidence="1 2" key="1">
    <citation type="submission" date="2016-06" db="EMBL/GenBank/DDBJ databases">
        <title>Acetobacter pasteurianus NBRC 3278 whole genome sequencing project.</title>
        <authorList>
            <person name="Matsutani M."/>
            <person name="Shiwa Y."/>
            <person name="Okamoto-Kainuma A."/>
            <person name="Ishikawa M."/>
            <person name="Koizumi Y."/>
            <person name="Yoshikawa H."/>
            <person name="Yakushi T."/>
            <person name="Matsushita K."/>
        </authorList>
    </citation>
    <scope>NUCLEOTIDE SEQUENCE [LARGE SCALE GENOMIC DNA]</scope>
    <source>
        <strain evidence="1 2">NBRC 3278</strain>
    </source>
</reference>
<dbReference type="EMBL" id="BDEV01000141">
    <property type="protein sequence ID" value="GCD64006.1"/>
    <property type="molecule type" value="Genomic_DNA"/>
</dbReference>
<evidence type="ECO:0000313" key="1">
    <source>
        <dbReference type="EMBL" id="GCD64006.1"/>
    </source>
</evidence>
<dbReference type="AlphaFoldDB" id="A0A401X879"/>
<dbReference type="Proteomes" id="UP000287385">
    <property type="component" value="Unassembled WGS sequence"/>
</dbReference>